<dbReference type="AlphaFoldDB" id="A0A4U1CF78"/>
<accession>A0A4U1CF78</accession>
<dbReference type="GO" id="GO:0016989">
    <property type="term" value="F:sigma factor antagonist activity"/>
    <property type="evidence" value="ECO:0007669"/>
    <property type="project" value="TreeGrafter"/>
</dbReference>
<dbReference type="PANTHER" id="PTHR30273">
    <property type="entry name" value="PERIPLASMIC SIGNAL SENSOR AND SIGMA FACTOR ACTIVATOR FECR-RELATED"/>
    <property type="match status" value="1"/>
</dbReference>
<dbReference type="InterPro" id="IPR006860">
    <property type="entry name" value="FecR"/>
</dbReference>
<name>A0A4U1CF78_9SPHI</name>
<evidence type="ECO:0000256" key="1">
    <source>
        <dbReference type="SAM" id="Phobius"/>
    </source>
</evidence>
<dbReference type="RefSeq" id="WP_136836806.1">
    <property type="nucleotide sequence ID" value="NZ_SWBQ01000004.1"/>
</dbReference>
<sequence>MNEIRLHPRLLVIEAITMMRNHGVMGLPLYKDTRFVEQVSYEELIAFLDHRENGQNAYYHKLNFDLETALISIRIVRYRRIEKFKRIGAVAAFVMLLGVGWLFFQNNLSSQDRLSHPSGLNSTRKLILTLSDGKQIMLNDQNKGITVKGHKLVYDDGTEIQGVVLGDDDEELSLSTPRGKTYHVILADGTKVWLNAMSAIRFPSEFEGDERNVKLKGEGYFEVAKRYASVSGDGRSQEPAPFFVESRNQRIEVLGTHFNVSSYEDEKITKTTLLEGSVKILSLRGLLNSAVTLKPGQQSVLKGKTPITVNTVDPEDAVSWMKGELVFRNERLKDILLALGHWYDIEVIYQNKAAEELIFGGAITRGGNVADALKVFELTGDVQFKVYGKKVFVSM</sequence>
<keyword evidence="5" id="KW-1185">Reference proteome</keyword>
<evidence type="ECO:0000313" key="5">
    <source>
        <dbReference type="Proteomes" id="UP000307244"/>
    </source>
</evidence>
<evidence type="ECO:0000259" key="2">
    <source>
        <dbReference type="Pfam" id="PF04773"/>
    </source>
</evidence>
<dbReference type="InterPro" id="IPR012373">
    <property type="entry name" value="Ferrdict_sens_TM"/>
</dbReference>
<protein>
    <submittedName>
        <fullName evidence="4">DUF4974 domain-containing protein</fullName>
    </submittedName>
</protein>
<dbReference type="OrthoDB" id="744058at2"/>
<feature type="domain" description="FecR protein" evidence="2">
    <location>
        <begin position="174"/>
        <end position="279"/>
    </location>
</feature>
<reference evidence="4 5" key="1">
    <citation type="submission" date="2019-04" db="EMBL/GenBank/DDBJ databases">
        <title>Pedobacter sp. RP-3-15 sp. nov., isolated from Arctic soil.</title>
        <authorList>
            <person name="Dahal R.H."/>
            <person name="Kim D.-U."/>
        </authorList>
    </citation>
    <scope>NUCLEOTIDE SEQUENCE [LARGE SCALE GENOMIC DNA]</scope>
    <source>
        <strain evidence="4 5">RP-3-15</strain>
    </source>
</reference>
<proteinExistence type="predicted"/>
<keyword evidence="1" id="KW-1133">Transmembrane helix</keyword>
<dbReference type="PANTHER" id="PTHR30273:SF2">
    <property type="entry name" value="PROTEIN FECR"/>
    <property type="match status" value="1"/>
</dbReference>
<organism evidence="4 5">
    <name type="scientific">Pedobacter frigoris</name>
    <dbReference type="NCBI Taxonomy" id="2571272"/>
    <lineage>
        <taxon>Bacteria</taxon>
        <taxon>Pseudomonadati</taxon>
        <taxon>Bacteroidota</taxon>
        <taxon>Sphingobacteriia</taxon>
        <taxon>Sphingobacteriales</taxon>
        <taxon>Sphingobacteriaceae</taxon>
        <taxon>Pedobacter</taxon>
    </lineage>
</organism>
<evidence type="ECO:0000313" key="4">
    <source>
        <dbReference type="EMBL" id="TKC04987.1"/>
    </source>
</evidence>
<keyword evidence="1" id="KW-0812">Transmembrane</keyword>
<comment type="caution">
    <text evidence="4">The sequence shown here is derived from an EMBL/GenBank/DDBJ whole genome shotgun (WGS) entry which is preliminary data.</text>
</comment>
<dbReference type="Proteomes" id="UP000307244">
    <property type="component" value="Unassembled WGS sequence"/>
</dbReference>
<gene>
    <name evidence="4" type="ORF">FA047_14555</name>
</gene>
<feature type="domain" description="Protein FecR C-terminal" evidence="3">
    <location>
        <begin position="324"/>
        <end position="393"/>
    </location>
</feature>
<dbReference type="EMBL" id="SWBQ01000004">
    <property type="protein sequence ID" value="TKC04987.1"/>
    <property type="molecule type" value="Genomic_DNA"/>
</dbReference>
<feature type="transmembrane region" description="Helical" evidence="1">
    <location>
        <begin position="87"/>
        <end position="104"/>
    </location>
</feature>
<keyword evidence="1" id="KW-0472">Membrane</keyword>
<evidence type="ECO:0000259" key="3">
    <source>
        <dbReference type="Pfam" id="PF16344"/>
    </source>
</evidence>
<dbReference type="Gene3D" id="2.60.120.1440">
    <property type="match status" value="1"/>
</dbReference>
<dbReference type="Pfam" id="PF04773">
    <property type="entry name" value="FecR"/>
    <property type="match status" value="1"/>
</dbReference>
<dbReference type="InterPro" id="IPR032508">
    <property type="entry name" value="FecR_C"/>
</dbReference>
<dbReference type="Pfam" id="PF16344">
    <property type="entry name" value="FecR_C"/>
    <property type="match status" value="1"/>
</dbReference>
<dbReference type="Gene3D" id="3.55.50.30">
    <property type="match status" value="1"/>
</dbReference>